<accession>A0A0G4MV63</accession>
<evidence type="ECO:0000313" key="2">
    <source>
        <dbReference type="EMBL" id="CRK38092.1"/>
    </source>
</evidence>
<evidence type="ECO:0000313" key="3">
    <source>
        <dbReference type="Proteomes" id="UP000044602"/>
    </source>
</evidence>
<proteinExistence type="predicted"/>
<dbReference type="Proteomes" id="UP000044602">
    <property type="component" value="Unassembled WGS sequence"/>
</dbReference>
<organism evidence="2 3">
    <name type="scientific">Verticillium longisporum</name>
    <name type="common">Verticillium dahliae var. longisporum</name>
    <dbReference type="NCBI Taxonomy" id="100787"/>
    <lineage>
        <taxon>Eukaryota</taxon>
        <taxon>Fungi</taxon>
        <taxon>Dikarya</taxon>
        <taxon>Ascomycota</taxon>
        <taxon>Pezizomycotina</taxon>
        <taxon>Sordariomycetes</taxon>
        <taxon>Hypocreomycetidae</taxon>
        <taxon>Glomerellales</taxon>
        <taxon>Plectosphaerellaceae</taxon>
        <taxon>Verticillium</taxon>
    </lineage>
</organism>
<dbReference type="AlphaFoldDB" id="A0A0G4MV63"/>
<feature type="region of interest" description="Disordered" evidence="1">
    <location>
        <begin position="1"/>
        <end position="34"/>
    </location>
</feature>
<evidence type="ECO:0000256" key="1">
    <source>
        <dbReference type="SAM" id="MobiDB-lite"/>
    </source>
</evidence>
<name>A0A0G4MV63_VERLO</name>
<dbReference type="EMBL" id="CVQH01025266">
    <property type="protein sequence ID" value="CRK38092.1"/>
    <property type="molecule type" value="Genomic_DNA"/>
</dbReference>
<feature type="non-terminal residue" evidence="2">
    <location>
        <position position="1"/>
    </location>
</feature>
<reference evidence="3" key="1">
    <citation type="submission" date="2015-05" db="EMBL/GenBank/DDBJ databases">
        <authorList>
            <person name="Fogelqvist Johan"/>
        </authorList>
    </citation>
    <scope>NUCLEOTIDE SEQUENCE [LARGE SCALE GENOMIC DNA]</scope>
</reference>
<gene>
    <name evidence="2" type="ORF">BN1708_020463</name>
</gene>
<sequence length="34" mass="3873">PRLPRWPLVRLRRVTPPPGPPPSRRAEGYPEGTL</sequence>
<protein>
    <submittedName>
        <fullName evidence="2">Uncharacterized protein</fullName>
    </submittedName>
</protein>
<keyword evidence="3" id="KW-1185">Reference proteome</keyword>